<protein>
    <submittedName>
        <fullName evidence="3">Uncharacterized protein</fullName>
    </submittedName>
</protein>
<evidence type="ECO:0000256" key="1">
    <source>
        <dbReference type="SAM" id="MobiDB-lite"/>
    </source>
</evidence>
<organism evidence="3 4">
    <name type="scientific">Microbacterium trichothecenolyticum</name>
    <name type="common">Aureobacterium trichothecenolyticum</name>
    <dbReference type="NCBI Taxonomy" id="69370"/>
    <lineage>
        <taxon>Bacteria</taxon>
        <taxon>Bacillati</taxon>
        <taxon>Actinomycetota</taxon>
        <taxon>Actinomycetes</taxon>
        <taxon>Micrococcales</taxon>
        <taxon>Microbacteriaceae</taxon>
        <taxon>Microbacterium</taxon>
    </lineage>
</organism>
<reference evidence="3 4" key="1">
    <citation type="submission" date="2023-07" db="EMBL/GenBank/DDBJ databases">
        <title>Functional and genomic diversity of the sorghum phyllosphere microbiome.</title>
        <authorList>
            <person name="Shade A."/>
        </authorList>
    </citation>
    <scope>NUCLEOTIDE SEQUENCE [LARGE SCALE GENOMIC DNA]</scope>
    <source>
        <strain evidence="3 4">SORGH_AS_1207</strain>
    </source>
</reference>
<evidence type="ECO:0000313" key="4">
    <source>
        <dbReference type="Proteomes" id="UP001226691"/>
    </source>
</evidence>
<dbReference type="Proteomes" id="UP001226691">
    <property type="component" value="Unassembled WGS sequence"/>
</dbReference>
<feature type="compositionally biased region" description="Pro residues" evidence="1">
    <location>
        <begin position="187"/>
        <end position="219"/>
    </location>
</feature>
<dbReference type="EMBL" id="JAUTBF010000001">
    <property type="protein sequence ID" value="MDQ1123267.1"/>
    <property type="molecule type" value="Genomic_DNA"/>
</dbReference>
<accession>A0ABU0TUC5</accession>
<keyword evidence="2" id="KW-0812">Transmembrane</keyword>
<gene>
    <name evidence="3" type="ORF">QE412_001840</name>
</gene>
<feature type="compositionally biased region" description="Low complexity" evidence="1">
    <location>
        <begin position="220"/>
        <end position="232"/>
    </location>
</feature>
<name>A0ABU0TUC5_MICTR</name>
<keyword evidence="4" id="KW-1185">Reference proteome</keyword>
<evidence type="ECO:0000256" key="2">
    <source>
        <dbReference type="SAM" id="Phobius"/>
    </source>
</evidence>
<comment type="caution">
    <text evidence="3">The sequence shown here is derived from an EMBL/GenBank/DDBJ whole genome shotgun (WGS) entry which is preliminary data.</text>
</comment>
<feature type="region of interest" description="Disordered" evidence="1">
    <location>
        <begin position="181"/>
        <end position="240"/>
    </location>
</feature>
<dbReference type="RefSeq" id="WP_307482600.1">
    <property type="nucleotide sequence ID" value="NZ_JAUTBF010000001.1"/>
</dbReference>
<feature type="transmembrane region" description="Helical" evidence="2">
    <location>
        <begin position="258"/>
        <end position="279"/>
    </location>
</feature>
<proteinExistence type="predicted"/>
<keyword evidence="2" id="KW-0472">Membrane</keyword>
<evidence type="ECO:0000313" key="3">
    <source>
        <dbReference type="EMBL" id="MDQ1123267.1"/>
    </source>
</evidence>
<keyword evidence="2" id="KW-1133">Transmembrane helix</keyword>
<sequence length="284" mass="29467">MTRELSRAAGWLAAGLIGMTAGTLLLASPVWAAQDGDVTSTSAAKATLRPGDRPGTFYGEADRTRGNLYGQWVDGSETRASWIAEGPRGPWDALDIVEALGPHQRVDCAAGVRVRATSTRASDTGYLLDLKDVRAEQVSVQCDDDRVSVRVSGVAEEFIELSFVSVADSPSIALTSTASFVGTRTPTPYPTPTPTPTPYPTPTPTPAPSTSPVPTPVPSPTVTTPPNVETVVPPTPTPNAAIPARLAETGIEAPTSPLALAAGLLVAAGVGCLLMRCGCARRRV</sequence>